<organism evidence="4 5">
    <name type="scientific">Mucilaginibacter robiniae</name>
    <dbReference type="NCBI Taxonomy" id="2728022"/>
    <lineage>
        <taxon>Bacteria</taxon>
        <taxon>Pseudomonadati</taxon>
        <taxon>Bacteroidota</taxon>
        <taxon>Sphingobacteriia</taxon>
        <taxon>Sphingobacteriales</taxon>
        <taxon>Sphingobacteriaceae</taxon>
        <taxon>Mucilaginibacter</taxon>
    </lineage>
</organism>
<gene>
    <name evidence="4" type="ORF">HH214_10930</name>
</gene>
<dbReference type="InterPro" id="IPR000014">
    <property type="entry name" value="PAS"/>
</dbReference>
<evidence type="ECO:0000313" key="4">
    <source>
        <dbReference type="EMBL" id="QJD96343.1"/>
    </source>
</evidence>
<accession>A0A7L5E675</accession>
<proteinExistence type="predicted"/>
<protein>
    <recommendedName>
        <fullName evidence="2">histidine kinase</fullName>
        <ecNumber evidence="2">2.7.13.3</ecNumber>
    </recommendedName>
</protein>
<dbReference type="SUPFAM" id="SSF55781">
    <property type="entry name" value="GAF domain-like"/>
    <property type="match status" value="1"/>
</dbReference>
<dbReference type="NCBIfam" id="TIGR00229">
    <property type="entry name" value="sensory_box"/>
    <property type="match status" value="1"/>
</dbReference>
<dbReference type="Gene3D" id="3.30.450.20">
    <property type="entry name" value="PAS domain"/>
    <property type="match status" value="1"/>
</dbReference>
<dbReference type="Proteomes" id="UP000503278">
    <property type="component" value="Chromosome"/>
</dbReference>
<dbReference type="InterPro" id="IPR035965">
    <property type="entry name" value="PAS-like_dom_sf"/>
</dbReference>
<dbReference type="AlphaFoldDB" id="A0A7L5E675"/>
<evidence type="ECO:0000256" key="2">
    <source>
        <dbReference type="ARBA" id="ARBA00012438"/>
    </source>
</evidence>
<dbReference type="EC" id="2.7.13.3" evidence="2"/>
<dbReference type="InterPro" id="IPR029016">
    <property type="entry name" value="GAF-like_dom_sf"/>
</dbReference>
<dbReference type="Pfam" id="PF01590">
    <property type="entry name" value="GAF"/>
    <property type="match status" value="1"/>
</dbReference>
<evidence type="ECO:0000256" key="1">
    <source>
        <dbReference type="ARBA" id="ARBA00000085"/>
    </source>
</evidence>
<dbReference type="SUPFAM" id="SSF55785">
    <property type="entry name" value="PYP-like sensor domain (PAS domain)"/>
    <property type="match status" value="1"/>
</dbReference>
<dbReference type="SUPFAM" id="SSF47384">
    <property type="entry name" value="Homodimeric domain of signal transducing histidine kinase"/>
    <property type="match status" value="1"/>
</dbReference>
<reference evidence="4 5" key="1">
    <citation type="submission" date="2020-04" db="EMBL/GenBank/DDBJ databases">
        <title>Genome sequencing of novel species.</title>
        <authorList>
            <person name="Heo J."/>
            <person name="Kim S.-J."/>
            <person name="Kim J.-S."/>
            <person name="Hong S.-B."/>
            <person name="Kwon S.-W."/>
        </authorList>
    </citation>
    <scope>NUCLEOTIDE SEQUENCE [LARGE SCALE GENOMIC DNA]</scope>
    <source>
        <strain evidence="4 5">F39-2</strain>
    </source>
</reference>
<dbReference type="GO" id="GO:0000155">
    <property type="term" value="F:phosphorelay sensor kinase activity"/>
    <property type="evidence" value="ECO:0007669"/>
    <property type="project" value="InterPro"/>
</dbReference>
<evidence type="ECO:0000313" key="5">
    <source>
        <dbReference type="Proteomes" id="UP000503278"/>
    </source>
</evidence>
<dbReference type="CDD" id="cd00082">
    <property type="entry name" value="HisKA"/>
    <property type="match status" value="1"/>
</dbReference>
<comment type="catalytic activity">
    <reaction evidence="1">
        <text>ATP + protein L-histidine = ADP + protein N-phospho-L-histidine.</text>
        <dbReference type="EC" id="2.7.13.3"/>
    </reaction>
</comment>
<dbReference type="PANTHER" id="PTHR43102:SF2">
    <property type="entry name" value="GAF DOMAIN-CONTAINING PROTEIN"/>
    <property type="match status" value="1"/>
</dbReference>
<dbReference type="RefSeq" id="WP_169607607.1">
    <property type="nucleotide sequence ID" value="NZ_CP051682.1"/>
</dbReference>
<dbReference type="KEGG" id="mrob:HH214_10930"/>
<feature type="domain" description="GAF" evidence="3">
    <location>
        <begin position="23"/>
        <end position="149"/>
    </location>
</feature>
<dbReference type="InterPro" id="IPR036097">
    <property type="entry name" value="HisK_dim/P_sf"/>
</dbReference>
<dbReference type="Gene3D" id="3.30.450.40">
    <property type="match status" value="1"/>
</dbReference>
<dbReference type="InterPro" id="IPR003661">
    <property type="entry name" value="HisK_dim/P_dom"/>
</dbReference>
<sequence>MPQKELERIAAVNRFLKLELSKEKELQEIVKLAAEICGTPTALLTLIDEETQYIKLKQAFDFDTTTRRDAFCNHVIDQYEVMVVPDALEDERFINNPLVTGNPNIRFYAGSPLTTQDGQNLGSLCVIDQAPKELSSIQQLMLKALSKQAIQLMEFDASLQILKEQYTEAKRAEIELRSFFESSIDCHLLLGKDFEILTFNKAWENYVKSAYGLTLERGKSMTHYLNPDNLGVFYKDYTKALRGTAVFAERKIKQHNSHHWRLSKFEPAFDSTGEIIGVSVNSTDVTSKIEQRALLDAQNESLREIAFIQSHELRRPVASILGLMQILEMDGHTSQIKELELMQHAVQELDEKIRIVVNYTDNSSSSLSA</sequence>
<keyword evidence="5" id="KW-1185">Reference proteome</keyword>
<name>A0A7L5E675_9SPHI</name>
<evidence type="ECO:0000259" key="3">
    <source>
        <dbReference type="Pfam" id="PF01590"/>
    </source>
</evidence>
<dbReference type="PANTHER" id="PTHR43102">
    <property type="entry name" value="SLR1143 PROTEIN"/>
    <property type="match status" value="1"/>
</dbReference>
<dbReference type="InterPro" id="IPR003018">
    <property type="entry name" value="GAF"/>
</dbReference>
<dbReference type="EMBL" id="CP051682">
    <property type="protein sequence ID" value="QJD96343.1"/>
    <property type="molecule type" value="Genomic_DNA"/>
</dbReference>
<dbReference type="Gene3D" id="1.10.287.130">
    <property type="match status" value="1"/>
</dbReference>